<sequence length="117" mass="13311">MEDSTEYRSEVRGYARAMLSGSMQPYDAALEIWGRSGRQWPGDDGDEACYSLQLIWGALTDLVEIEPAGEKARIEAQMVEAAREWLTVEGDKSAEDRYFDRWLHDVLGYERPGTTET</sequence>
<evidence type="ECO:0000313" key="2">
    <source>
        <dbReference type="Proteomes" id="UP001500886"/>
    </source>
</evidence>
<name>A0ABN3U2N5_9ACTN</name>
<keyword evidence="2" id="KW-1185">Reference proteome</keyword>
<dbReference type="Proteomes" id="UP001500886">
    <property type="component" value="Unassembled WGS sequence"/>
</dbReference>
<proteinExistence type="predicted"/>
<accession>A0ABN3U2N5</accession>
<evidence type="ECO:0008006" key="3">
    <source>
        <dbReference type="Google" id="ProtNLM"/>
    </source>
</evidence>
<dbReference type="RefSeq" id="WP_344438136.1">
    <property type="nucleotide sequence ID" value="NZ_BAAASL010000022.1"/>
</dbReference>
<gene>
    <name evidence="1" type="ORF">GCM10010315_49930</name>
</gene>
<dbReference type="EMBL" id="BAAASL010000022">
    <property type="protein sequence ID" value="GAA2723158.1"/>
    <property type="molecule type" value="Genomic_DNA"/>
</dbReference>
<reference evidence="1 2" key="1">
    <citation type="journal article" date="2019" name="Int. J. Syst. Evol. Microbiol.">
        <title>The Global Catalogue of Microorganisms (GCM) 10K type strain sequencing project: providing services to taxonomists for standard genome sequencing and annotation.</title>
        <authorList>
            <consortium name="The Broad Institute Genomics Platform"/>
            <consortium name="The Broad Institute Genome Sequencing Center for Infectious Disease"/>
            <person name="Wu L."/>
            <person name="Ma J."/>
        </authorList>
    </citation>
    <scope>NUCLEOTIDE SEQUENCE [LARGE SCALE GENOMIC DNA]</scope>
    <source>
        <strain evidence="1 2">JCM 4542</strain>
    </source>
</reference>
<evidence type="ECO:0000313" key="1">
    <source>
        <dbReference type="EMBL" id="GAA2723158.1"/>
    </source>
</evidence>
<comment type="caution">
    <text evidence="1">The sequence shown here is derived from an EMBL/GenBank/DDBJ whole genome shotgun (WGS) entry which is preliminary data.</text>
</comment>
<protein>
    <recommendedName>
        <fullName evidence="3">CdiI immunity protein domain-containing protein</fullName>
    </recommendedName>
</protein>
<organism evidence="1 2">
    <name type="scientific">Streptomyces luteosporeus</name>
    <dbReference type="NCBI Taxonomy" id="173856"/>
    <lineage>
        <taxon>Bacteria</taxon>
        <taxon>Bacillati</taxon>
        <taxon>Actinomycetota</taxon>
        <taxon>Actinomycetes</taxon>
        <taxon>Kitasatosporales</taxon>
        <taxon>Streptomycetaceae</taxon>
        <taxon>Streptomyces</taxon>
    </lineage>
</organism>